<dbReference type="GO" id="GO:0005886">
    <property type="term" value="C:plasma membrane"/>
    <property type="evidence" value="ECO:0007669"/>
    <property type="project" value="TreeGrafter"/>
</dbReference>
<evidence type="ECO:0000256" key="2">
    <source>
        <dbReference type="ARBA" id="ARBA00022692"/>
    </source>
</evidence>
<dbReference type="PANTHER" id="PTHR31465:SF7">
    <property type="entry name" value="SPHINGOID LONG-CHAIN BASE TRANSPORTER RSB1"/>
    <property type="match status" value="1"/>
</dbReference>
<feature type="transmembrane region" description="Helical" evidence="5">
    <location>
        <begin position="47"/>
        <end position="66"/>
    </location>
</feature>
<reference evidence="6" key="1">
    <citation type="journal article" date="2020" name="Stud. Mycol.">
        <title>101 Dothideomycetes genomes: a test case for predicting lifestyles and emergence of pathogens.</title>
        <authorList>
            <person name="Haridas S."/>
            <person name="Albert R."/>
            <person name="Binder M."/>
            <person name="Bloem J."/>
            <person name="Labutti K."/>
            <person name="Salamov A."/>
            <person name="Andreopoulos B."/>
            <person name="Baker S."/>
            <person name="Barry K."/>
            <person name="Bills G."/>
            <person name="Bluhm B."/>
            <person name="Cannon C."/>
            <person name="Castanera R."/>
            <person name="Culley D."/>
            <person name="Daum C."/>
            <person name="Ezra D."/>
            <person name="Gonzalez J."/>
            <person name="Henrissat B."/>
            <person name="Kuo A."/>
            <person name="Liang C."/>
            <person name="Lipzen A."/>
            <person name="Lutzoni F."/>
            <person name="Magnuson J."/>
            <person name="Mondo S."/>
            <person name="Nolan M."/>
            <person name="Ohm R."/>
            <person name="Pangilinan J."/>
            <person name="Park H.-J."/>
            <person name="Ramirez L."/>
            <person name="Alfaro M."/>
            <person name="Sun H."/>
            <person name="Tritt A."/>
            <person name="Yoshinaga Y."/>
            <person name="Zwiers L.-H."/>
            <person name="Turgeon B."/>
            <person name="Goodwin S."/>
            <person name="Spatafora J."/>
            <person name="Crous P."/>
            <person name="Grigoriev I."/>
        </authorList>
    </citation>
    <scope>NUCLEOTIDE SEQUENCE</scope>
    <source>
        <strain evidence="6">CBS 113818</strain>
    </source>
</reference>
<dbReference type="OrthoDB" id="1844152at2759"/>
<keyword evidence="4 5" id="KW-0472">Membrane</keyword>
<organism evidence="6 7">
    <name type="scientific">Ophiobolus disseminans</name>
    <dbReference type="NCBI Taxonomy" id="1469910"/>
    <lineage>
        <taxon>Eukaryota</taxon>
        <taxon>Fungi</taxon>
        <taxon>Dikarya</taxon>
        <taxon>Ascomycota</taxon>
        <taxon>Pezizomycotina</taxon>
        <taxon>Dothideomycetes</taxon>
        <taxon>Pleosporomycetidae</taxon>
        <taxon>Pleosporales</taxon>
        <taxon>Pleosporineae</taxon>
        <taxon>Phaeosphaeriaceae</taxon>
        <taxon>Ophiobolus</taxon>
    </lineage>
</organism>
<feature type="transmembrane region" description="Helical" evidence="5">
    <location>
        <begin position="236"/>
        <end position="258"/>
    </location>
</feature>
<dbReference type="GO" id="GO:0000324">
    <property type="term" value="C:fungal-type vacuole"/>
    <property type="evidence" value="ECO:0007669"/>
    <property type="project" value="TreeGrafter"/>
</dbReference>
<dbReference type="Proteomes" id="UP000799424">
    <property type="component" value="Unassembled WGS sequence"/>
</dbReference>
<dbReference type="PANTHER" id="PTHR31465">
    <property type="entry name" value="PROTEIN RTA1-RELATED"/>
    <property type="match status" value="1"/>
</dbReference>
<dbReference type="EMBL" id="MU006233">
    <property type="protein sequence ID" value="KAF2823165.1"/>
    <property type="molecule type" value="Genomic_DNA"/>
</dbReference>
<accession>A0A6A6ZS98</accession>
<feature type="transmembrane region" description="Helical" evidence="5">
    <location>
        <begin position="73"/>
        <end position="92"/>
    </location>
</feature>
<feature type="transmembrane region" description="Helical" evidence="5">
    <location>
        <begin position="107"/>
        <end position="129"/>
    </location>
</feature>
<comment type="subcellular location">
    <subcellularLocation>
        <location evidence="1">Membrane</location>
        <topology evidence="1">Multi-pass membrane protein</topology>
    </subcellularLocation>
</comment>
<protein>
    <submittedName>
        <fullName evidence="6">RTA1-domain-containing protein</fullName>
    </submittedName>
</protein>
<evidence type="ECO:0000313" key="6">
    <source>
        <dbReference type="EMBL" id="KAF2823165.1"/>
    </source>
</evidence>
<evidence type="ECO:0000256" key="1">
    <source>
        <dbReference type="ARBA" id="ARBA00004141"/>
    </source>
</evidence>
<name>A0A6A6ZS98_9PLEO</name>
<evidence type="ECO:0000313" key="7">
    <source>
        <dbReference type="Proteomes" id="UP000799424"/>
    </source>
</evidence>
<keyword evidence="2 5" id="KW-0812">Transmembrane</keyword>
<dbReference type="InterPro" id="IPR007568">
    <property type="entry name" value="RTA1"/>
</dbReference>
<keyword evidence="3 5" id="KW-1133">Transmembrane helix</keyword>
<evidence type="ECO:0000256" key="5">
    <source>
        <dbReference type="SAM" id="Phobius"/>
    </source>
</evidence>
<feature type="transmembrane region" description="Helical" evidence="5">
    <location>
        <begin position="278"/>
        <end position="296"/>
    </location>
</feature>
<dbReference type="AlphaFoldDB" id="A0A6A6ZS98"/>
<feature type="transmembrane region" description="Helical" evidence="5">
    <location>
        <begin position="150"/>
        <end position="171"/>
    </location>
</feature>
<evidence type="ECO:0000256" key="4">
    <source>
        <dbReference type="ARBA" id="ARBA00023136"/>
    </source>
</evidence>
<evidence type="ECO:0000256" key="3">
    <source>
        <dbReference type="ARBA" id="ARBA00022989"/>
    </source>
</evidence>
<dbReference type="Pfam" id="PF04479">
    <property type="entry name" value="RTA1"/>
    <property type="match status" value="1"/>
</dbReference>
<proteinExistence type="predicted"/>
<sequence length="347" mass="37727">MSDTDSDMSPPDTYPANPYAGQDVSIKCTWKLCGINISMFEYRPLKAANLAFAVLFGICALAFLLQGFRSKKWLGFTIAMAGGCLIEVAGYVGRYVAYEDLWSQDPFLIQVVCLTIAPAFLAAGIYLCLKRIVIVFGKENSRISPRSYPRFFIACDFVSLVLQGAGGGLASTSVQSKKSPKLGNNLMKAGLIVQVVTLLAFMVLALDFGIRTIRRIHALGTQNALSSQHANLRKSIAFRGFLIALAIATVSVFTRCVFRVAELSQGWEGPLMKKENLFIGFEGVILVVSVVLLAILHPSRCIGETDTETLAVHAGGKSSWYGRKKRIVAEGSSMEDLKSKDSGHVHA</sequence>
<feature type="transmembrane region" description="Helical" evidence="5">
    <location>
        <begin position="191"/>
        <end position="210"/>
    </location>
</feature>
<keyword evidence="7" id="KW-1185">Reference proteome</keyword>
<gene>
    <name evidence="6" type="ORF">CC86DRAFT_76899</name>
</gene>